<dbReference type="GO" id="GO:0030991">
    <property type="term" value="C:intraciliary transport particle A"/>
    <property type="evidence" value="ECO:0007669"/>
    <property type="project" value="TreeGrafter"/>
</dbReference>
<reference evidence="12" key="1">
    <citation type="submission" date="2024-06" db="EMBL/GenBank/DDBJ databases">
        <authorList>
            <person name="Liu X."/>
            <person name="Lenzi L."/>
            <person name="Haldenby T S."/>
            <person name="Uol C."/>
        </authorList>
    </citation>
    <scope>NUCLEOTIDE SEQUENCE</scope>
</reference>
<evidence type="ECO:0000256" key="4">
    <source>
        <dbReference type="ARBA" id="ARBA00022737"/>
    </source>
</evidence>
<dbReference type="Pfam" id="PF25295">
    <property type="entry name" value="TPR_IFT122"/>
    <property type="match status" value="1"/>
</dbReference>
<evidence type="ECO:0000256" key="6">
    <source>
        <dbReference type="ARBA" id="ARBA00023273"/>
    </source>
</evidence>
<dbReference type="GO" id="GO:1905515">
    <property type="term" value="P:non-motile cilium assembly"/>
    <property type="evidence" value="ECO:0007669"/>
    <property type="project" value="TreeGrafter"/>
</dbReference>
<dbReference type="InterPro" id="IPR056153">
    <property type="entry name" value="Beta-prop_IFT122_1st"/>
</dbReference>
<feature type="domain" description="Intraflagellar transport protein 122 homolog TPR" evidence="11">
    <location>
        <begin position="584"/>
        <end position="976"/>
    </location>
</feature>
<dbReference type="GO" id="GO:0097730">
    <property type="term" value="C:non-motile cilium"/>
    <property type="evidence" value="ECO:0007669"/>
    <property type="project" value="TreeGrafter"/>
</dbReference>
<dbReference type="EMBL" id="CAXLJL010000600">
    <property type="protein sequence ID" value="CAL5139177.1"/>
    <property type="molecule type" value="Genomic_DNA"/>
</dbReference>
<dbReference type="PROSITE" id="PS50294">
    <property type="entry name" value="WD_REPEATS_REGION"/>
    <property type="match status" value="1"/>
</dbReference>
<dbReference type="InterPro" id="IPR056152">
    <property type="entry name" value="Beta-prop_IFT122_2nd"/>
</dbReference>
<dbReference type="InterPro" id="IPR036322">
    <property type="entry name" value="WD40_repeat_dom_sf"/>
</dbReference>
<dbReference type="InterPro" id="IPR056838">
    <property type="entry name" value="Zn_ribbon_IFT122"/>
</dbReference>
<dbReference type="FunFam" id="1.25.40.470:FF:000005">
    <property type="entry name" value="Intraflagellar transport protein 122 homolog"/>
    <property type="match status" value="1"/>
</dbReference>
<accession>A0AAV2TUW3</accession>
<feature type="domain" description="IFT122 second beta-propeller" evidence="8">
    <location>
        <begin position="320"/>
        <end position="573"/>
    </location>
</feature>
<feature type="repeat" description="WD" evidence="7">
    <location>
        <begin position="55"/>
        <end position="96"/>
    </location>
</feature>
<comment type="caution">
    <text evidence="12">The sequence shown here is derived from an EMBL/GenBank/DDBJ whole genome shotgun (WGS) entry which is preliminary data.</text>
</comment>
<evidence type="ECO:0000259" key="8">
    <source>
        <dbReference type="Pfam" id="PF23377"/>
    </source>
</evidence>
<dbReference type="SMART" id="SM00320">
    <property type="entry name" value="WD40"/>
    <property type="match status" value="5"/>
</dbReference>
<evidence type="ECO:0000259" key="9">
    <source>
        <dbReference type="Pfam" id="PF23381"/>
    </source>
</evidence>
<dbReference type="AlphaFoldDB" id="A0AAV2TUW3"/>
<name>A0AAV2TUW3_CALDB</name>
<dbReference type="InterPro" id="IPR039857">
    <property type="entry name" value="Ift122/121"/>
</dbReference>
<evidence type="ECO:0000259" key="11">
    <source>
        <dbReference type="Pfam" id="PF25295"/>
    </source>
</evidence>
<dbReference type="Pfam" id="PF23377">
    <property type="entry name" value="Beta-prop_IFT122_2nd"/>
    <property type="match status" value="1"/>
</dbReference>
<keyword evidence="5" id="KW-0969">Cilium</keyword>
<evidence type="ECO:0000259" key="10">
    <source>
        <dbReference type="Pfam" id="PF25144"/>
    </source>
</evidence>
<sequence>MDTVQLWSVKVKDKAGNPQCVWDICYTVDGAQVVVAAGTAILVYRSDDGELQKALKGHKDTVYCVDCSHDGKYFASGSADKCVIIWKAATLEGLLKYMHNDAVQCMAFNPATVLLASCACTDFVFWTMDQKSVVKTKLPVRATCCSWKSDGQYLAIGLYNGVVSIRNKDTEEIIKMERQGLPVIWRLKWSPSKMEQNEQLAIVDWGQKISFYQLCGKQILYGDGQTVHQLTLMPKTGKDRSLRFDPCDLAWFGTKCEALLVCGSNQSTLLYSSEGNRLACLNKQSSWVWCCRVRPRENQIVVGCQDGTVEATQLLITTVHSLYRDRYAYRESLTDVVVQHLGTEQKARIKCRDYVRKISVYRNRLAIQLSDKILIYEPASEDPTDMHYRVREKLIKDIDCQLLVVTTHNLIICRERWLTSLNFQGMKEREWILDGAVRYIRIAGGPPTRETLLVGLKNGQVIKIILDNAFPIQMIKVLGGIRCVDISRNRDKLGVIDDNNTLSVFCLKTKELLFQEPNVISLAWSTTNNDLLSFSGNETVSIKAGLFPSYSQHAKGVTVGFSGSFVYCLQESMIHREEVSLSPAMYLYLEAGMLREARQIACYGLTDPDWKALGQAALNKLDLEVAKYAYFHLGDTVTLTFIQQLEERRKREEWSEQDLGQTPGALMALGDIAAYAGHFKEAATLFTRAGDEVGGPHRVVEMYTDLRRFDEAREAMTASEDAAERKQLIVKHADWARSTNEHRAAAKMYIDAGEYAKAIELSGEHRWTDILLDISRRLDKGDRDCLERCARHLARLGEYAFAAECYAKYGDIDNQLALHVEARNWDEAFSLAERHSEYIENVYLPYAQWLAENDKFEEAQAAFAKAGLQAQAIRVLEQLATCAANETRFEDAGFYHWKLSMQCLEMAKDMKDPDKERDLLNKYWDFQKKANIYYVYASIYRHLHEPFASQMTETYFNMARYLVHMLQNEEVNAVSKAAVLYALAKHGQTLGAYKLARIVYDRLHSLHLPPKMREAVEMASLSVRAQPYGDSEEINVMCYRCSTNNPLLSNVGNRCTNCKEPFVYSFISLEQLPLVEFVPDEGLTHEDVMSCLHAEPRVRKLKTETTEKESKKYEGSQMLTISQEYGDSYPEHDPFTAKLLSLDLISGSYSPVKLDAETLNAIPASEVIVLNQPAPLRPRYYKSVLPEVSITQCNTCQKLFNTDDYELAVLQKGYCPFCRTPKE</sequence>
<evidence type="ECO:0000313" key="13">
    <source>
        <dbReference type="Proteomes" id="UP001497525"/>
    </source>
</evidence>
<dbReference type="Gene3D" id="1.25.40.470">
    <property type="match status" value="1"/>
</dbReference>
<keyword evidence="4" id="KW-0677">Repeat</keyword>
<evidence type="ECO:0000256" key="3">
    <source>
        <dbReference type="ARBA" id="ARBA00022574"/>
    </source>
</evidence>
<dbReference type="Pfam" id="PF25144">
    <property type="entry name" value="Zn_ribbon_IFT122"/>
    <property type="match status" value="1"/>
</dbReference>
<feature type="domain" description="IFT122 zinc ribbon" evidence="10">
    <location>
        <begin position="1031"/>
        <end position="1075"/>
    </location>
</feature>
<dbReference type="PANTHER" id="PTHR12764:SF4">
    <property type="entry name" value="INTRAFLAGELLAR TRANSPORT PROTEIN 122 HOMOLOG"/>
    <property type="match status" value="1"/>
</dbReference>
<dbReference type="Gene3D" id="2.130.10.10">
    <property type="entry name" value="YVTN repeat-like/Quinoprotein amine dehydrogenase"/>
    <property type="match status" value="2"/>
</dbReference>
<dbReference type="PANTHER" id="PTHR12764">
    <property type="entry name" value="WD REPEAT DOMAIN-RELATED"/>
    <property type="match status" value="1"/>
</dbReference>
<comment type="subcellular location">
    <subcellularLocation>
        <location evidence="1">Cell projection</location>
        <location evidence="1">Cilium</location>
    </subcellularLocation>
</comment>
<dbReference type="Proteomes" id="UP001497525">
    <property type="component" value="Unassembled WGS sequence"/>
</dbReference>
<dbReference type="Pfam" id="PF23381">
    <property type="entry name" value="Beta-prop_IFT122_1st"/>
    <property type="match status" value="2"/>
</dbReference>
<feature type="domain" description="IFT122 first beta-propeller" evidence="9">
    <location>
        <begin position="12"/>
        <end position="193"/>
    </location>
</feature>
<evidence type="ECO:0000256" key="1">
    <source>
        <dbReference type="ARBA" id="ARBA00004138"/>
    </source>
</evidence>
<evidence type="ECO:0000256" key="7">
    <source>
        <dbReference type="PROSITE-ProRule" id="PRU00221"/>
    </source>
</evidence>
<dbReference type="InterPro" id="IPR015943">
    <property type="entry name" value="WD40/YVTN_repeat-like_dom_sf"/>
</dbReference>
<evidence type="ECO:0000256" key="2">
    <source>
        <dbReference type="ARBA" id="ARBA00019442"/>
    </source>
</evidence>
<protein>
    <recommendedName>
        <fullName evidence="2">Intraflagellar transport protein 122 homolog</fullName>
    </recommendedName>
</protein>
<dbReference type="PROSITE" id="PS50082">
    <property type="entry name" value="WD_REPEATS_2"/>
    <property type="match status" value="1"/>
</dbReference>
<dbReference type="Pfam" id="PF25143">
    <property type="entry name" value="Zn_ribbon_IFT122_C"/>
    <property type="match status" value="1"/>
</dbReference>
<evidence type="ECO:0000313" key="12">
    <source>
        <dbReference type="EMBL" id="CAL5139177.1"/>
    </source>
</evidence>
<dbReference type="SUPFAM" id="SSF50978">
    <property type="entry name" value="WD40 repeat-like"/>
    <property type="match status" value="2"/>
</dbReference>
<keyword evidence="3 7" id="KW-0853">WD repeat</keyword>
<dbReference type="GO" id="GO:0061512">
    <property type="term" value="P:protein localization to cilium"/>
    <property type="evidence" value="ECO:0007669"/>
    <property type="project" value="TreeGrafter"/>
</dbReference>
<evidence type="ECO:0000256" key="5">
    <source>
        <dbReference type="ARBA" id="ARBA00023069"/>
    </source>
</evidence>
<dbReference type="InterPro" id="IPR001680">
    <property type="entry name" value="WD40_rpt"/>
</dbReference>
<gene>
    <name evidence="12" type="ORF">CDAUBV1_LOCUS14214</name>
</gene>
<organism evidence="12 13">
    <name type="scientific">Calicophoron daubneyi</name>
    <name type="common">Rumen fluke</name>
    <name type="synonym">Paramphistomum daubneyi</name>
    <dbReference type="NCBI Taxonomy" id="300641"/>
    <lineage>
        <taxon>Eukaryota</taxon>
        <taxon>Metazoa</taxon>
        <taxon>Spiralia</taxon>
        <taxon>Lophotrochozoa</taxon>
        <taxon>Platyhelminthes</taxon>
        <taxon>Trematoda</taxon>
        <taxon>Digenea</taxon>
        <taxon>Plagiorchiida</taxon>
        <taxon>Pronocephalata</taxon>
        <taxon>Paramphistomoidea</taxon>
        <taxon>Paramphistomidae</taxon>
        <taxon>Calicophoron</taxon>
    </lineage>
</organism>
<keyword evidence="6" id="KW-0966">Cell projection</keyword>
<dbReference type="InterPro" id="IPR057411">
    <property type="entry name" value="TPR_IFT122"/>
</dbReference>
<proteinExistence type="predicted"/>
<dbReference type="GO" id="GO:0035721">
    <property type="term" value="P:intraciliary retrograde transport"/>
    <property type="evidence" value="ECO:0007669"/>
    <property type="project" value="TreeGrafter"/>
</dbReference>
<feature type="domain" description="IFT122 first beta-propeller" evidence="9">
    <location>
        <begin position="195"/>
        <end position="314"/>
    </location>
</feature>